<dbReference type="AlphaFoldDB" id="A0A7S4PUP0"/>
<reference evidence="3" key="1">
    <citation type="submission" date="2021-01" db="EMBL/GenBank/DDBJ databases">
        <authorList>
            <person name="Corre E."/>
            <person name="Pelletier E."/>
            <person name="Niang G."/>
            <person name="Scheremetjew M."/>
            <person name="Finn R."/>
            <person name="Kale V."/>
            <person name="Holt S."/>
            <person name="Cochrane G."/>
            <person name="Meng A."/>
            <person name="Brown T."/>
            <person name="Cohen L."/>
        </authorList>
    </citation>
    <scope>NUCLEOTIDE SEQUENCE</scope>
    <source>
        <strain evidence="3">CCMP3105</strain>
    </source>
</reference>
<dbReference type="SUPFAM" id="SSF49785">
    <property type="entry name" value="Galactose-binding domain-like"/>
    <property type="match status" value="1"/>
</dbReference>
<protein>
    <recommendedName>
        <fullName evidence="2">F5/8 type C domain-containing protein</fullName>
    </recommendedName>
</protein>
<dbReference type="Pfam" id="PF00754">
    <property type="entry name" value="F5_F8_type_C"/>
    <property type="match status" value="1"/>
</dbReference>
<feature type="domain" description="F5/8 type C" evidence="2">
    <location>
        <begin position="359"/>
        <end position="501"/>
    </location>
</feature>
<proteinExistence type="predicted"/>
<dbReference type="EMBL" id="HBNR01004469">
    <property type="protein sequence ID" value="CAE4563354.1"/>
    <property type="molecule type" value="Transcribed_RNA"/>
</dbReference>
<evidence type="ECO:0000259" key="2">
    <source>
        <dbReference type="PROSITE" id="PS50022"/>
    </source>
</evidence>
<gene>
    <name evidence="3" type="ORF">AMON00008_LOCUS2973</name>
</gene>
<sequence>MPARILFGHPEPRGATRGAEAIYAIVTDPVMARRGGLEGIPCVMLRRGMRFFAVPHEKHGETWLRLCEQSVSLTFTSISMAGLEVTEFDDIWVQQTWRVQHVPDDVFQVGEKVLVLITEGEHAGGWAPCQIESEGSMPSTFNILVPPIEKPFTNVPPECLRRAADERAGGGEERGRGGPSEAASEDPALPEDLKWFLWYEVWYAGGFAFGSGGGGEARSARLQGAVEDAKRSGRHLSDVQDAKAFSTDALRRLQQEAEAAGKAAAAAALQGQDLRWPPSPKSTSSRASAAGPPPQGVSVDLWAALHAVVGAAGEAVAGSLRGEECSAGESSLRSAFEAAWTRATAASRPLVGASLAQARVLVGLGEEADASVGDLALGRPVEASSAKAPERAARFAVDGDPGTRWTSAYEDNQWLAVDLQDVCSLSRVEIRWEKACAESYSLQGSTDGVAWVNLASSVKGREGWVVTVLPSGSKARWVRVFGRRRATSFGFSIWELRVCGTRGRQSRSSAVPVSFPSSSATPRHLSAAPCVTWTSGHAA</sequence>
<dbReference type="Gene3D" id="2.60.120.260">
    <property type="entry name" value="Galactose-binding domain-like"/>
    <property type="match status" value="1"/>
</dbReference>
<dbReference type="InterPro" id="IPR000421">
    <property type="entry name" value="FA58C"/>
</dbReference>
<accession>A0A7S4PUP0</accession>
<name>A0A7S4PUP0_9DINO</name>
<evidence type="ECO:0000313" key="3">
    <source>
        <dbReference type="EMBL" id="CAE4563354.1"/>
    </source>
</evidence>
<feature type="region of interest" description="Disordered" evidence="1">
    <location>
        <begin position="268"/>
        <end position="294"/>
    </location>
</feature>
<evidence type="ECO:0000256" key="1">
    <source>
        <dbReference type="SAM" id="MobiDB-lite"/>
    </source>
</evidence>
<feature type="region of interest" description="Disordered" evidence="1">
    <location>
        <begin position="166"/>
        <end position="186"/>
    </location>
</feature>
<dbReference type="PROSITE" id="PS50022">
    <property type="entry name" value="FA58C_3"/>
    <property type="match status" value="1"/>
</dbReference>
<feature type="compositionally biased region" description="Basic and acidic residues" evidence="1">
    <location>
        <begin position="166"/>
        <end position="176"/>
    </location>
</feature>
<organism evidence="3">
    <name type="scientific">Alexandrium monilatum</name>
    <dbReference type="NCBI Taxonomy" id="311494"/>
    <lineage>
        <taxon>Eukaryota</taxon>
        <taxon>Sar</taxon>
        <taxon>Alveolata</taxon>
        <taxon>Dinophyceae</taxon>
        <taxon>Gonyaulacales</taxon>
        <taxon>Pyrocystaceae</taxon>
        <taxon>Alexandrium</taxon>
    </lineage>
</organism>
<dbReference type="InterPro" id="IPR008979">
    <property type="entry name" value="Galactose-bd-like_sf"/>
</dbReference>